<dbReference type="PANTHER" id="PTHR46438:SF11">
    <property type="entry name" value="LIPASE-RELATED"/>
    <property type="match status" value="1"/>
</dbReference>
<dbReference type="Proteomes" id="UP000263268">
    <property type="component" value="Unassembled WGS sequence"/>
</dbReference>
<dbReference type="AlphaFoldDB" id="A0A3C0F1B4"/>
<reference evidence="2 3" key="1">
    <citation type="journal article" date="2018" name="Nat. Biotechnol.">
        <title>A standardized bacterial taxonomy based on genome phylogeny substantially revises the tree of life.</title>
        <authorList>
            <person name="Parks D.H."/>
            <person name="Chuvochina M."/>
            <person name="Waite D.W."/>
            <person name="Rinke C."/>
            <person name="Skarshewski A."/>
            <person name="Chaumeil P.A."/>
            <person name="Hugenholtz P."/>
        </authorList>
    </citation>
    <scope>NUCLEOTIDE SEQUENCE [LARGE SCALE GENOMIC DNA]</scope>
    <source>
        <strain evidence="2">UBA10227</strain>
    </source>
</reference>
<accession>A0A3C0F1B4</accession>
<comment type="caution">
    <text evidence="2">The sequence shown here is derived from an EMBL/GenBank/DDBJ whole genome shotgun (WGS) entry which is preliminary data.</text>
</comment>
<dbReference type="Pfam" id="PF00561">
    <property type="entry name" value="Abhydrolase_1"/>
    <property type="match status" value="1"/>
</dbReference>
<dbReference type="SUPFAM" id="SSF53474">
    <property type="entry name" value="alpha/beta-Hydrolases"/>
    <property type="match status" value="1"/>
</dbReference>
<organism evidence="2 3">
    <name type="scientific">Xanthomarina gelatinilytica</name>
    <dbReference type="NCBI Taxonomy" id="1137281"/>
    <lineage>
        <taxon>Bacteria</taxon>
        <taxon>Pseudomonadati</taxon>
        <taxon>Bacteroidota</taxon>
        <taxon>Flavobacteriia</taxon>
        <taxon>Flavobacteriales</taxon>
        <taxon>Flavobacteriaceae</taxon>
        <taxon>Xanthomarina</taxon>
    </lineage>
</organism>
<protein>
    <submittedName>
        <fullName evidence="2">Alpha/beta hydrolase</fullName>
    </submittedName>
</protein>
<gene>
    <name evidence="2" type="ORF">DHV22_11380</name>
</gene>
<keyword evidence="2" id="KW-0378">Hydrolase</keyword>
<dbReference type="Gene3D" id="3.40.50.1820">
    <property type="entry name" value="alpha/beta hydrolase"/>
    <property type="match status" value="1"/>
</dbReference>
<evidence type="ECO:0000313" key="3">
    <source>
        <dbReference type="Proteomes" id="UP000263268"/>
    </source>
</evidence>
<dbReference type="InterPro" id="IPR029058">
    <property type="entry name" value="AB_hydrolase_fold"/>
</dbReference>
<dbReference type="STRING" id="1137281.D778_01064"/>
<dbReference type="EMBL" id="DPRK01000183">
    <property type="protein sequence ID" value="HCY82152.1"/>
    <property type="molecule type" value="Genomic_DNA"/>
</dbReference>
<sequence length="275" mass="31577">MKTILQKTIGFFINSIGMFFPKLAARMALFLFTKPLKGRPDEKQSDFLDTAFREELSFNNMPIMTYRWLGKKQTVLLAHGWESNSARWKELITNLKQKGFGVVALDAPAHGRSGSNRFNAIMYSEFIKVVSDRFEPNIIIGHSVGGMASAYFQYKYQKEHVQKMILLGAPSEFTDVLKRYTNMLGYSKRVKKYLNSMIKERFGDYPEAFSTATYSEHITSKGLIIHDKKDNIIPYNDALLIKTKYKNSMLVSTEGYGHSLATEEVSNYIYDFIDN</sequence>
<dbReference type="GO" id="GO:0016787">
    <property type="term" value="F:hydrolase activity"/>
    <property type="evidence" value="ECO:0007669"/>
    <property type="project" value="UniProtKB-KW"/>
</dbReference>
<dbReference type="InterPro" id="IPR000073">
    <property type="entry name" value="AB_hydrolase_1"/>
</dbReference>
<proteinExistence type="predicted"/>
<evidence type="ECO:0000313" key="2">
    <source>
        <dbReference type="EMBL" id="HCY82152.1"/>
    </source>
</evidence>
<feature type="domain" description="AB hydrolase-1" evidence="1">
    <location>
        <begin position="74"/>
        <end position="211"/>
    </location>
</feature>
<evidence type="ECO:0000259" key="1">
    <source>
        <dbReference type="Pfam" id="PF00561"/>
    </source>
</evidence>
<dbReference type="PANTHER" id="PTHR46438">
    <property type="entry name" value="ALPHA/BETA-HYDROLASES SUPERFAMILY PROTEIN"/>
    <property type="match status" value="1"/>
</dbReference>
<name>A0A3C0F1B4_9FLAO</name>